<evidence type="ECO:0000313" key="3">
    <source>
        <dbReference type="EMBL" id="KAF3943205.1"/>
    </source>
</evidence>
<dbReference type="AlphaFoldDB" id="A0A8J4Q3N8"/>
<keyword evidence="4" id="KW-1185">Reference proteome</keyword>
<accession>A0A8J4Q3N8</accession>
<feature type="transmembrane region" description="Helical" evidence="2">
    <location>
        <begin position="42"/>
        <end position="63"/>
    </location>
</feature>
<sequence length="153" mass="16875">MSETSSLYPTVQLPHRSSSDWSSSVQSTSVLRSINKIGAPTFFVLPLFSASVLPLFSVIHQIVDAAHCSSSDQSSSVQSTVVLRSIDQIWAPMFSLPTNQSHRATHHCQVRRLHLSPAPPLLLDDSTSIVVDSSTDSQENFIHFHLHIETNRA</sequence>
<keyword evidence="2" id="KW-0472">Membrane</keyword>
<proteinExistence type="predicted"/>
<feature type="region of interest" description="Disordered" evidence="1">
    <location>
        <begin position="1"/>
        <end position="22"/>
    </location>
</feature>
<keyword evidence="2" id="KW-0812">Transmembrane</keyword>
<protein>
    <submittedName>
        <fullName evidence="3">Uncharacterized protein</fullName>
    </submittedName>
</protein>
<evidence type="ECO:0000256" key="1">
    <source>
        <dbReference type="SAM" id="MobiDB-lite"/>
    </source>
</evidence>
<comment type="caution">
    <text evidence="3">The sequence shown here is derived from an EMBL/GenBank/DDBJ whole genome shotgun (WGS) entry which is preliminary data.</text>
</comment>
<dbReference type="Proteomes" id="UP000737018">
    <property type="component" value="Unassembled WGS sequence"/>
</dbReference>
<organism evidence="3 4">
    <name type="scientific">Castanea mollissima</name>
    <name type="common">Chinese chestnut</name>
    <dbReference type="NCBI Taxonomy" id="60419"/>
    <lineage>
        <taxon>Eukaryota</taxon>
        <taxon>Viridiplantae</taxon>
        <taxon>Streptophyta</taxon>
        <taxon>Embryophyta</taxon>
        <taxon>Tracheophyta</taxon>
        <taxon>Spermatophyta</taxon>
        <taxon>Magnoliopsida</taxon>
        <taxon>eudicotyledons</taxon>
        <taxon>Gunneridae</taxon>
        <taxon>Pentapetalae</taxon>
        <taxon>rosids</taxon>
        <taxon>fabids</taxon>
        <taxon>Fagales</taxon>
        <taxon>Fagaceae</taxon>
        <taxon>Castanea</taxon>
    </lineage>
</organism>
<keyword evidence="2" id="KW-1133">Transmembrane helix</keyword>
<reference evidence="3" key="1">
    <citation type="submission" date="2020-03" db="EMBL/GenBank/DDBJ databases">
        <title>Castanea mollissima Vanexum genome sequencing.</title>
        <authorList>
            <person name="Staton M."/>
        </authorList>
    </citation>
    <scope>NUCLEOTIDE SEQUENCE</scope>
    <source>
        <tissue evidence="3">Leaf</tissue>
    </source>
</reference>
<evidence type="ECO:0000256" key="2">
    <source>
        <dbReference type="SAM" id="Phobius"/>
    </source>
</evidence>
<gene>
    <name evidence="3" type="ORF">CMV_030212</name>
</gene>
<name>A0A8J4Q3N8_9ROSI</name>
<evidence type="ECO:0000313" key="4">
    <source>
        <dbReference type="Proteomes" id="UP000737018"/>
    </source>
</evidence>
<dbReference type="EMBL" id="JRKL02013043">
    <property type="protein sequence ID" value="KAF3943205.1"/>
    <property type="molecule type" value="Genomic_DNA"/>
</dbReference>